<gene>
    <name evidence="8" type="ORF">PGT21_037112</name>
</gene>
<keyword evidence="2 6" id="KW-0812">Transmembrane</keyword>
<keyword evidence="3 6" id="KW-1133">Transmembrane helix</keyword>
<keyword evidence="4 6" id="KW-0472">Membrane</keyword>
<accession>A0A5B0R3P9</accession>
<feature type="domain" description="PIG-P" evidence="7">
    <location>
        <begin position="65"/>
        <end position="194"/>
    </location>
</feature>
<feature type="compositionally biased region" description="Polar residues" evidence="5">
    <location>
        <begin position="20"/>
        <end position="31"/>
    </location>
</feature>
<evidence type="ECO:0000256" key="6">
    <source>
        <dbReference type="SAM" id="Phobius"/>
    </source>
</evidence>
<feature type="region of interest" description="Disordered" evidence="5">
    <location>
        <begin position="1"/>
        <end position="55"/>
    </location>
</feature>
<dbReference type="OrthoDB" id="690928at2759"/>
<name>A0A5B0R3P9_PUCGR</name>
<dbReference type="EMBL" id="VSWC01000001">
    <property type="protein sequence ID" value="KAA1120070.1"/>
    <property type="molecule type" value="Genomic_DNA"/>
</dbReference>
<evidence type="ECO:0000256" key="2">
    <source>
        <dbReference type="ARBA" id="ARBA00022692"/>
    </source>
</evidence>
<dbReference type="InterPro" id="IPR013717">
    <property type="entry name" value="PIG-P"/>
</dbReference>
<feature type="compositionally biased region" description="Basic and acidic residues" evidence="5">
    <location>
        <begin position="32"/>
        <end position="42"/>
    </location>
</feature>
<dbReference type="Proteomes" id="UP000324748">
    <property type="component" value="Unassembled WGS sequence"/>
</dbReference>
<dbReference type="InterPro" id="IPR052263">
    <property type="entry name" value="GPI_Anchor_Biosynth"/>
</dbReference>
<dbReference type="PANTHER" id="PTHR46346">
    <property type="entry name" value="PHOSPHATIDYLINOSITOL N-ACETYLGLUCOSAMINYLTRANSFERASE SUBUNIT P"/>
    <property type="match status" value="1"/>
</dbReference>
<feature type="compositionally biased region" description="Basic and acidic residues" evidence="5">
    <location>
        <begin position="1"/>
        <end position="19"/>
    </location>
</feature>
<evidence type="ECO:0000256" key="1">
    <source>
        <dbReference type="ARBA" id="ARBA00004141"/>
    </source>
</evidence>
<comment type="caution">
    <text evidence="8">The sequence shown here is derived from an EMBL/GenBank/DDBJ whole genome shotgun (WGS) entry which is preliminary data.</text>
</comment>
<evidence type="ECO:0000313" key="9">
    <source>
        <dbReference type="Proteomes" id="UP000324748"/>
    </source>
</evidence>
<proteinExistence type="predicted"/>
<evidence type="ECO:0000256" key="4">
    <source>
        <dbReference type="ARBA" id="ARBA00023136"/>
    </source>
</evidence>
<feature type="transmembrane region" description="Helical" evidence="6">
    <location>
        <begin position="102"/>
        <end position="127"/>
    </location>
</feature>
<evidence type="ECO:0000256" key="3">
    <source>
        <dbReference type="ARBA" id="ARBA00022989"/>
    </source>
</evidence>
<dbReference type="Pfam" id="PF08510">
    <property type="entry name" value="PIG-P"/>
    <property type="match status" value="1"/>
</dbReference>
<feature type="region of interest" description="Disordered" evidence="5">
    <location>
        <begin position="152"/>
        <end position="180"/>
    </location>
</feature>
<evidence type="ECO:0000256" key="5">
    <source>
        <dbReference type="SAM" id="MobiDB-lite"/>
    </source>
</evidence>
<dbReference type="GO" id="GO:0005783">
    <property type="term" value="C:endoplasmic reticulum"/>
    <property type="evidence" value="ECO:0007669"/>
    <property type="project" value="TreeGrafter"/>
</dbReference>
<reference evidence="8 9" key="1">
    <citation type="submission" date="2019-05" db="EMBL/GenBank/DDBJ databases">
        <title>Emergence of the Ug99 lineage of the wheat stem rust pathogen through somatic hybridization.</title>
        <authorList>
            <person name="Li F."/>
            <person name="Upadhyaya N.M."/>
            <person name="Sperschneider J."/>
            <person name="Matny O."/>
            <person name="Nguyen-Phuc H."/>
            <person name="Mago R."/>
            <person name="Raley C."/>
            <person name="Miller M.E."/>
            <person name="Silverstein K.A.T."/>
            <person name="Henningsen E."/>
            <person name="Hirsch C.D."/>
            <person name="Visser B."/>
            <person name="Pretorius Z.A."/>
            <person name="Steffenson B.J."/>
            <person name="Schwessinger B."/>
            <person name="Dodds P.N."/>
            <person name="Figueroa M."/>
        </authorList>
    </citation>
    <scope>NUCLEOTIDE SEQUENCE [LARGE SCALE GENOMIC DNA]</scope>
    <source>
        <strain evidence="8">21-0</strain>
    </source>
</reference>
<evidence type="ECO:0000259" key="7">
    <source>
        <dbReference type="Pfam" id="PF08510"/>
    </source>
</evidence>
<dbReference type="AlphaFoldDB" id="A0A5B0R3P9"/>
<feature type="compositionally biased region" description="Pro residues" evidence="5">
    <location>
        <begin position="153"/>
        <end position="173"/>
    </location>
</feature>
<dbReference type="PANTHER" id="PTHR46346:SF1">
    <property type="entry name" value="PHOSPHATIDYLINOSITOL N-ACETYLGLUCOSAMINYLTRANSFERASE SUBUNIT P"/>
    <property type="match status" value="1"/>
</dbReference>
<keyword evidence="9" id="KW-1185">Reference proteome</keyword>
<organism evidence="8 9">
    <name type="scientific">Puccinia graminis f. sp. tritici</name>
    <dbReference type="NCBI Taxonomy" id="56615"/>
    <lineage>
        <taxon>Eukaryota</taxon>
        <taxon>Fungi</taxon>
        <taxon>Dikarya</taxon>
        <taxon>Basidiomycota</taxon>
        <taxon>Pucciniomycotina</taxon>
        <taxon>Pucciniomycetes</taxon>
        <taxon>Pucciniales</taxon>
        <taxon>Pucciniaceae</taxon>
        <taxon>Puccinia</taxon>
    </lineage>
</organism>
<comment type="subcellular location">
    <subcellularLocation>
        <location evidence="1">Membrane</location>
        <topology evidence="1">Multi-pass membrane protein</topology>
    </subcellularLocation>
</comment>
<dbReference type="GO" id="GO:0006506">
    <property type="term" value="P:GPI anchor biosynthetic process"/>
    <property type="evidence" value="ECO:0007669"/>
    <property type="project" value="TreeGrafter"/>
</dbReference>
<evidence type="ECO:0000313" key="8">
    <source>
        <dbReference type="EMBL" id="KAA1120070.1"/>
    </source>
</evidence>
<feature type="transmembrane region" description="Helical" evidence="6">
    <location>
        <begin position="58"/>
        <end position="82"/>
    </location>
</feature>
<sequence length="232" mass="25667">MPAKEEEARIKESERDSSSRNKGASPTTQDSRSTELEPEERGGGTGRRKRQMKLPAPGTNALATSAFATYVLSTIIFTIYLLHGLLPSKTVEEVLGLSYFPAQVWTTILPGWLTIAIWYLFLAYFALNLSRTPALDGPDGLAAITDRAALTLLPPPSTRAPPPPRSSPHPTPHPSADSSDLPVPILRDLPFKHISPETHPIRHHHYHDWSQYHSISCQASLLVLEIFNSHQQ</sequence>
<dbReference type="GO" id="GO:0016020">
    <property type="term" value="C:membrane"/>
    <property type="evidence" value="ECO:0007669"/>
    <property type="project" value="UniProtKB-SubCell"/>
</dbReference>
<protein>
    <recommendedName>
        <fullName evidence="7">PIG-P domain-containing protein</fullName>
    </recommendedName>
</protein>